<protein>
    <submittedName>
        <fullName evidence="1">Uncharacterized protein</fullName>
    </submittedName>
</protein>
<evidence type="ECO:0000313" key="1">
    <source>
        <dbReference type="EMBL" id="KAJ9092825.1"/>
    </source>
</evidence>
<sequence>MAVWITARRLIVGVSADDLLVSKAHPEQLEPIQTRISRTRAFLESLDDGLEYEIVELRDVAGPTGESADVQALVIREGKGFPPLDMFVIDVISSSSESLNDLAGTSDDENEGVHAAALGNDGLTGETDQERLKAGKMSSTMIRRILAHREAALESGPS</sequence>
<proteinExistence type="predicted"/>
<accession>A0ACC2V130</accession>
<keyword evidence="2" id="KW-1185">Reference proteome</keyword>
<evidence type="ECO:0000313" key="2">
    <source>
        <dbReference type="Proteomes" id="UP001227268"/>
    </source>
</evidence>
<dbReference type="Proteomes" id="UP001227268">
    <property type="component" value="Unassembled WGS sequence"/>
</dbReference>
<name>A0ACC2V130_9TREE</name>
<reference evidence="1" key="1">
    <citation type="submission" date="2023-04" db="EMBL/GenBank/DDBJ databases">
        <title>Draft Genome sequencing of Naganishia species isolated from polar environments using Oxford Nanopore Technology.</title>
        <authorList>
            <person name="Leo P."/>
            <person name="Venkateswaran K."/>
        </authorList>
    </citation>
    <scope>NUCLEOTIDE SEQUENCE</scope>
    <source>
        <strain evidence="1">MNA-CCFEE 5423</strain>
    </source>
</reference>
<dbReference type="EMBL" id="JASBWT010000035">
    <property type="protein sequence ID" value="KAJ9092825.1"/>
    <property type="molecule type" value="Genomic_DNA"/>
</dbReference>
<organism evidence="1 2">
    <name type="scientific">Naganishia friedmannii</name>
    <dbReference type="NCBI Taxonomy" id="89922"/>
    <lineage>
        <taxon>Eukaryota</taxon>
        <taxon>Fungi</taxon>
        <taxon>Dikarya</taxon>
        <taxon>Basidiomycota</taxon>
        <taxon>Agaricomycotina</taxon>
        <taxon>Tremellomycetes</taxon>
        <taxon>Filobasidiales</taxon>
        <taxon>Filobasidiaceae</taxon>
        <taxon>Naganishia</taxon>
    </lineage>
</organism>
<comment type="caution">
    <text evidence="1">The sequence shown here is derived from an EMBL/GenBank/DDBJ whole genome shotgun (WGS) entry which is preliminary data.</text>
</comment>
<gene>
    <name evidence="1" type="ORF">QFC21_006701</name>
</gene>